<dbReference type="EC" id="2.7.11.1" evidence="3"/>
<dbReference type="InParanoid" id="A0A1I7VB84"/>
<accession>A0A1I7VB84</accession>
<dbReference type="GO" id="GO:0002119">
    <property type="term" value="P:nematode larval development"/>
    <property type="evidence" value="ECO:0007669"/>
    <property type="project" value="EnsemblMetazoa"/>
</dbReference>
<evidence type="ECO:0000256" key="8">
    <source>
        <dbReference type="ARBA" id="ARBA00022777"/>
    </source>
</evidence>
<dbReference type="FunCoup" id="A0A1I7VB84">
    <property type="interactions" value="2120"/>
</dbReference>
<dbReference type="Pfam" id="PF00786">
    <property type="entry name" value="PBD"/>
    <property type="match status" value="1"/>
</dbReference>
<evidence type="ECO:0000256" key="11">
    <source>
        <dbReference type="PROSITE-ProRule" id="PRU10141"/>
    </source>
</evidence>
<dbReference type="EMBL" id="JH712353">
    <property type="protein sequence ID" value="EFO24749.1"/>
    <property type="molecule type" value="Genomic_DNA"/>
</dbReference>
<dbReference type="STRING" id="7209.A0A1I7VB84"/>
<dbReference type="CDD" id="cd06648">
    <property type="entry name" value="STKc_PAK_II"/>
    <property type="match status" value="1"/>
</dbReference>
<evidence type="ECO:0000256" key="7">
    <source>
        <dbReference type="ARBA" id="ARBA00022741"/>
    </source>
</evidence>
<dbReference type="KEGG" id="loa:LOAG_03732"/>
<reference evidence="17" key="2">
    <citation type="submission" date="2016-11" db="UniProtKB">
        <authorList>
            <consortium name="WormBaseParasite"/>
        </authorList>
    </citation>
    <scope>IDENTIFICATION</scope>
</reference>
<dbReference type="SUPFAM" id="SSF56112">
    <property type="entry name" value="Protein kinase-like (PK-like)"/>
    <property type="match status" value="1"/>
</dbReference>
<dbReference type="OMA" id="ATICVQC"/>
<dbReference type="Proteomes" id="UP000095285">
    <property type="component" value="Unassembled WGS sequence"/>
</dbReference>
<dbReference type="CDD" id="cd01093">
    <property type="entry name" value="CRIB_PAK_like"/>
    <property type="match status" value="1"/>
</dbReference>
<proteinExistence type="inferred from homology"/>
<feature type="domain" description="Protein kinase" evidence="13">
    <location>
        <begin position="273"/>
        <end position="524"/>
    </location>
</feature>
<dbReference type="PROSITE" id="PS50108">
    <property type="entry name" value="CRIB"/>
    <property type="match status" value="1"/>
</dbReference>
<feature type="binding site" evidence="11">
    <location>
        <position position="303"/>
    </location>
    <ligand>
        <name>ATP</name>
        <dbReference type="ChEBI" id="CHEBI:30616"/>
    </ligand>
</feature>
<evidence type="ECO:0000256" key="2">
    <source>
        <dbReference type="ARBA" id="ARBA00008874"/>
    </source>
</evidence>
<dbReference type="InterPro" id="IPR017441">
    <property type="entry name" value="Protein_kinase_ATP_BS"/>
</dbReference>
<evidence type="ECO:0000259" key="13">
    <source>
        <dbReference type="PROSITE" id="PS50011"/>
    </source>
</evidence>
<keyword evidence="4" id="KW-0723">Serine/threonine-protein kinase</keyword>
<dbReference type="RefSeq" id="XP_003139317.1">
    <property type="nucleotide sequence ID" value="XM_003139269.2"/>
</dbReference>
<keyword evidence="8 15" id="KW-0418">Kinase</keyword>
<dbReference type="GeneID" id="9941129"/>
<dbReference type="InterPro" id="IPR000719">
    <property type="entry name" value="Prot_kinase_dom"/>
</dbReference>
<dbReference type="PROSITE" id="PS50011">
    <property type="entry name" value="PROTEIN_KINASE_DOM"/>
    <property type="match status" value="1"/>
</dbReference>
<feature type="compositionally biased region" description="Polar residues" evidence="12">
    <location>
        <begin position="223"/>
        <end position="240"/>
    </location>
</feature>
<dbReference type="InterPro" id="IPR011009">
    <property type="entry name" value="Kinase-like_dom_sf"/>
</dbReference>
<dbReference type="InterPro" id="IPR033923">
    <property type="entry name" value="PAK_BD"/>
</dbReference>
<dbReference type="WBParaSite" id="EN70_11839">
    <property type="protein sequence ID" value="EN70_11839"/>
    <property type="gene ID" value="EN70_11839"/>
</dbReference>
<dbReference type="Gene3D" id="3.30.200.20">
    <property type="entry name" value="Phosphorylase Kinase, domain 1"/>
    <property type="match status" value="1"/>
</dbReference>
<keyword evidence="9 11" id="KW-0067">ATP-binding</keyword>
<dbReference type="InterPro" id="IPR000095">
    <property type="entry name" value="CRIB_dom"/>
</dbReference>
<dbReference type="GO" id="GO:0004674">
    <property type="term" value="F:protein serine/threonine kinase activity"/>
    <property type="evidence" value="ECO:0007669"/>
    <property type="project" value="UniProtKB-KW"/>
</dbReference>
<dbReference type="InterPro" id="IPR051931">
    <property type="entry name" value="PAK3-like"/>
</dbReference>
<comment type="cofactor">
    <cofactor evidence="1">
        <name>Mg(2+)</name>
        <dbReference type="ChEBI" id="CHEBI:18420"/>
    </cofactor>
</comment>
<dbReference type="InterPro" id="IPR036936">
    <property type="entry name" value="CRIB_dom_sf"/>
</dbReference>
<accession>A0A1S0U3G0</accession>
<evidence type="ECO:0000256" key="5">
    <source>
        <dbReference type="ARBA" id="ARBA00022679"/>
    </source>
</evidence>
<keyword evidence="7 11" id="KW-0547">Nucleotide-binding</keyword>
<organism evidence="16 17">
    <name type="scientific">Loa loa</name>
    <name type="common">Eye worm</name>
    <name type="synonym">Filaria loa</name>
    <dbReference type="NCBI Taxonomy" id="7209"/>
    <lineage>
        <taxon>Eukaryota</taxon>
        <taxon>Metazoa</taxon>
        <taxon>Ecdysozoa</taxon>
        <taxon>Nematoda</taxon>
        <taxon>Chromadorea</taxon>
        <taxon>Rhabditida</taxon>
        <taxon>Spirurina</taxon>
        <taxon>Spiruromorpha</taxon>
        <taxon>Filarioidea</taxon>
        <taxon>Onchocercidae</taxon>
        <taxon>Loa</taxon>
    </lineage>
</organism>
<evidence type="ECO:0000256" key="12">
    <source>
        <dbReference type="SAM" id="MobiDB-lite"/>
    </source>
</evidence>
<evidence type="ECO:0000256" key="6">
    <source>
        <dbReference type="ARBA" id="ARBA00022723"/>
    </source>
</evidence>
<feature type="compositionally biased region" description="Basic and acidic residues" evidence="12">
    <location>
        <begin position="242"/>
        <end position="251"/>
    </location>
</feature>
<dbReference type="GO" id="GO:0005524">
    <property type="term" value="F:ATP binding"/>
    <property type="evidence" value="ECO:0007669"/>
    <property type="project" value="UniProtKB-UniRule"/>
</dbReference>
<dbReference type="Pfam" id="PF00069">
    <property type="entry name" value="Pkinase"/>
    <property type="match status" value="1"/>
</dbReference>
<evidence type="ECO:0000256" key="1">
    <source>
        <dbReference type="ARBA" id="ARBA00001946"/>
    </source>
</evidence>
<keyword evidence="10" id="KW-0460">Magnesium</keyword>
<keyword evidence="6" id="KW-0479">Metal-binding</keyword>
<dbReference type="CTD" id="9941129"/>
<evidence type="ECO:0000313" key="15">
    <source>
        <dbReference type="EMBL" id="EFO24749.1"/>
    </source>
</evidence>
<dbReference type="GO" id="GO:0046872">
    <property type="term" value="F:metal ion binding"/>
    <property type="evidence" value="ECO:0007669"/>
    <property type="project" value="UniProtKB-KW"/>
</dbReference>
<dbReference type="Gene3D" id="1.10.510.10">
    <property type="entry name" value="Transferase(Phosphotransferase) domain 1"/>
    <property type="match status" value="1"/>
</dbReference>
<dbReference type="eggNOG" id="KOG0578">
    <property type="taxonomic scope" value="Eukaryota"/>
</dbReference>
<feature type="region of interest" description="Disordered" evidence="12">
    <location>
        <begin position="223"/>
        <end position="251"/>
    </location>
</feature>
<evidence type="ECO:0000256" key="3">
    <source>
        <dbReference type="ARBA" id="ARBA00012513"/>
    </source>
</evidence>
<dbReference type="FunFam" id="3.30.200.20:FF:000705">
    <property type="entry name" value="Non-specific serine/threonine protein kinase"/>
    <property type="match status" value="1"/>
</dbReference>
<evidence type="ECO:0000259" key="14">
    <source>
        <dbReference type="PROSITE" id="PS50108"/>
    </source>
</evidence>
<dbReference type="Gene3D" id="3.90.810.10">
    <property type="entry name" value="CRIB domain"/>
    <property type="match status" value="1"/>
</dbReference>
<evidence type="ECO:0000313" key="17">
    <source>
        <dbReference type="WBParaSite" id="EN70_11839"/>
    </source>
</evidence>
<feature type="domain" description="CRIB" evidence="14">
    <location>
        <begin position="12"/>
        <end position="25"/>
    </location>
</feature>
<evidence type="ECO:0000256" key="4">
    <source>
        <dbReference type="ARBA" id="ARBA00022527"/>
    </source>
</evidence>
<gene>
    <name evidence="15 17" type="ORF">LOAG_03732</name>
</gene>
<name>A0A1I7VB84_LOALO</name>
<dbReference type="OrthoDB" id="1022360at2759"/>
<comment type="similarity">
    <text evidence="2">Belongs to the protein kinase superfamily. STE Ser/Thr protein kinase family. STE20 subfamily.</text>
</comment>
<dbReference type="PANTHER" id="PTHR45832:SF8">
    <property type="entry name" value="PROTEIN KINASE DOMAIN-CONTAINING PROTEIN"/>
    <property type="match status" value="1"/>
</dbReference>
<dbReference type="PANTHER" id="PTHR45832">
    <property type="entry name" value="SERINE/THREONINE-PROTEIN KINASE SAMKA-RELATED-RELATED"/>
    <property type="match status" value="1"/>
</dbReference>
<dbReference type="PROSITE" id="PS00107">
    <property type="entry name" value="PROTEIN_KINASE_ATP"/>
    <property type="match status" value="1"/>
</dbReference>
<evidence type="ECO:0000256" key="10">
    <source>
        <dbReference type="ARBA" id="ARBA00022842"/>
    </source>
</evidence>
<reference evidence="15 16" key="1">
    <citation type="submission" date="2012-04" db="EMBL/GenBank/DDBJ databases">
        <title>The Genome Sequence of Loa loa.</title>
        <authorList>
            <consortium name="The Broad Institute Genome Sequencing Platform"/>
            <consortium name="Broad Institute Genome Sequencing Center for Infectious Disease"/>
            <person name="Nutman T.B."/>
            <person name="Fink D.L."/>
            <person name="Russ C."/>
            <person name="Young S."/>
            <person name="Zeng Q."/>
            <person name="Gargeya S."/>
            <person name="Alvarado L."/>
            <person name="Berlin A."/>
            <person name="Chapman S.B."/>
            <person name="Chen Z."/>
            <person name="Freedman E."/>
            <person name="Gellesch M."/>
            <person name="Goldberg J."/>
            <person name="Griggs A."/>
            <person name="Gujja S."/>
            <person name="Heilman E.R."/>
            <person name="Heiman D."/>
            <person name="Howarth C."/>
            <person name="Mehta T."/>
            <person name="Neiman D."/>
            <person name="Pearson M."/>
            <person name="Roberts A."/>
            <person name="Saif S."/>
            <person name="Shea T."/>
            <person name="Shenoy N."/>
            <person name="Sisk P."/>
            <person name="Stolte C."/>
            <person name="Sykes S."/>
            <person name="White J."/>
            <person name="Yandava C."/>
            <person name="Haas B."/>
            <person name="Henn M.R."/>
            <person name="Nusbaum C."/>
            <person name="Birren B."/>
        </authorList>
    </citation>
    <scope>NUCLEOTIDE SEQUENCE [LARGE SCALE GENOMIC DNA]</scope>
</reference>
<evidence type="ECO:0000256" key="9">
    <source>
        <dbReference type="ARBA" id="ARBA00022840"/>
    </source>
</evidence>
<dbReference type="FunFam" id="1.10.510.10:FF:000768">
    <property type="entry name" value="Non-specific serine/threonine protein kinase"/>
    <property type="match status" value="1"/>
</dbReference>
<protein>
    <recommendedName>
        <fullName evidence="3">non-specific serine/threonine protein kinase</fullName>
        <ecNumber evidence="3">2.7.11.1</ecNumber>
    </recommendedName>
</protein>
<dbReference type="AlphaFoldDB" id="A0A1I7VB84"/>
<keyword evidence="16" id="KW-1185">Reference proteome</keyword>
<dbReference type="SMART" id="SM00285">
    <property type="entry name" value="PBD"/>
    <property type="match status" value="1"/>
</dbReference>
<keyword evidence="5" id="KW-0808">Transferase</keyword>
<evidence type="ECO:0000313" key="16">
    <source>
        <dbReference type="Proteomes" id="UP000095285"/>
    </source>
</evidence>
<sequence length="543" mass="61042">MSIRRRARKLEISMPTNFEHRYHAGFDPVTGQYHGLPKQWQAIIGITPNRRDRPRPMVDPSCITPMEMAEIKTVVRGDVLQPFHKGVDFGGVSMSNKLRKDHTEFQDGAQNNFTRMVRASEAWIRVPQQPLSVHYSGAQPICHALQQSSLKFQGPTPLEMPQTSTWQNGILQPVHLQQNYAQCDLANAVEVYPESYSVLQQSNFLCNSGLQVKMNPSPSILSHNEASAYRPNNSAMNGSVRQKRDESHNRLSHEEFRAALKMVVLPGDPRADLINYSQIGEGSTGVVVTAHQISTGKKIAVKKMNILKQQRRELLFNEVLIMRDYEHPNVVEMYGSYLVDDELWVLMEYMEGGSLTDIITQMRIDEPTIATICAQCLKALEYLHSKGVVHRDIKSDSILLTKDGVAKISDFGFCGQLSVDIPQRHSLVGTPYWMSPEVISRLPYGTEADIWSLGIMVIEMVQGEPPLFNVQPLQAMKMIRDNAPPKINETVDVSPELASFISHMLVRDVKQRATASRLLNHAFLKKACSPSVVCSVMIANRNA</sequence>